<dbReference type="Proteomes" id="UP000092932">
    <property type="component" value="Chromosome"/>
</dbReference>
<evidence type="ECO:0000256" key="5">
    <source>
        <dbReference type="ARBA" id="ARBA00022833"/>
    </source>
</evidence>
<evidence type="ECO:0000256" key="6">
    <source>
        <dbReference type="ARBA" id="ARBA00023049"/>
    </source>
</evidence>
<keyword evidence="7" id="KW-0732">Signal</keyword>
<gene>
    <name evidence="9" type="primary">yfgC_3</name>
    <name evidence="9" type="ORF">A6F68_01904</name>
</gene>
<dbReference type="PATRIC" id="fig|692370.5.peg.1918"/>
<sequence>MTRLRTNSRMAALFLSAAAVTISGCATTAEAQSTATQITPAEAKQGAEAHPQLLQEFGGAMTGTHAQYVEQVGKNIAVHSSLSNARDAFTVSLLNSAVNNAFAIPGGYIYTTRQLVGLMNNEAELAGVLGHEVGHVAARHSQRRQKAATRNSIIGLLGSVLTGAVLGNSQIGQTLAQGIQQGTQMLTLKFSRNQELEADRLGIQYLRSAGYDPRAMSTVLQSLANQNALDARLQGRNDARMPEWASTHPDPASRVRNAASLAGNASGVTNRDTFLTRIDGMTYGDDPAQGVIEGSQFIHPDLRLTFTAPNGFYMVNGTRAVSINGQSGQAQLTTAPYSGNLENYVRQVFAGLSQQQQIAPQTLQRTTVNGLPATYGTARVNSGNGQVDVVVFAYEFSNNQAFHFMTISQAGRSGVFSPMFNSMRRISANEAAQVIPRVIDVVTVGSRDTVQSLAARMAYTDAQEQRFRVLNGLSSNEGVVAGQKVKLVVRGR</sequence>
<dbReference type="Pfam" id="PF01435">
    <property type="entry name" value="Peptidase_M48"/>
    <property type="match status" value="1"/>
</dbReference>
<evidence type="ECO:0000256" key="1">
    <source>
        <dbReference type="ARBA" id="ARBA00001947"/>
    </source>
</evidence>
<dbReference type="InterPro" id="IPR051156">
    <property type="entry name" value="Mito/Outer_Membr_Metalloprot"/>
</dbReference>
<proteinExistence type="predicted"/>
<keyword evidence="4" id="KW-0378">Hydrolase</keyword>
<comment type="cofactor">
    <cofactor evidence="1">
        <name>Zn(2+)</name>
        <dbReference type="ChEBI" id="CHEBI:29105"/>
    </cofactor>
</comment>
<accession>A0A1B2AE44</accession>
<dbReference type="InterPro" id="IPR018392">
    <property type="entry name" value="LysM"/>
</dbReference>
<dbReference type="InterPro" id="IPR001915">
    <property type="entry name" value="Peptidase_M48"/>
</dbReference>
<keyword evidence="6" id="KW-0482">Metalloprotease</keyword>
<evidence type="ECO:0000259" key="8">
    <source>
        <dbReference type="PROSITE" id="PS51782"/>
    </source>
</evidence>
<dbReference type="EMBL" id="CP016591">
    <property type="protein sequence ID" value="ANY20414.1"/>
    <property type="molecule type" value="Genomic_DNA"/>
</dbReference>
<keyword evidence="10" id="KW-1185">Reference proteome</keyword>
<evidence type="ECO:0000313" key="10">
    <source>
        <dbReference type="Proteomes" id="UP000092932"/>
    </source>
</evidence>
<keyword evidence="2" id="KW-0645">Protease</keyword>
<dbReference type="GO" id="GO:0051603">
    <property type="term" value="P:proteolysis involved in protein catabolic process"/>
    <property type="evidence" value="ECO:0007669"/>
    <property type="project" value="TreeGrafter"/>
</dbReference>
<keyword evidence="5" id="KW-0862">Zinc</keyword>
<evidence type="ECO:0000256" key="2">
    <source>
        <dbReference type="ARBA" id="ARBA00022670"/>
    </source>
</evidence>
<organism evidence="9 10">
    <name type="scientific">Tsuneonella dongtanensis</name>
    <dbReference type="NCBI Taxonomy" id="692370"/>
    <lineage>
        <taxon>Bacteria</taxon>
        <taxon>Pseudomonadati</taxon>
        <taxon>Pseudomonadota</taxon>
        <taxon>Alphaproteobacteria</taxon>
        <taxon>Sphingomonadales</taxon>
        <taxon>Erythrobacteraceae</taxon>
        <taxon>Tsuneonella</taxon>
    </lineage>
</organism>
<dbReference type="GO" id="GO:0046872">
    <property type="term" value="F:metal ion binding"/>
    <property type="evidence" value="ECO:0007669"/>
    <property type="project" value="UniProtKB-KW"/>
</dbReference>
<dbReference type="Gene3D" id="3.30.2010.10">
    <property type="entry name" value="Metalloproteases ('zincins'), catalytic domain"/>
    <property type="match status" value="1"/>
</dbReference>
<evidence type="ECO:0000256" key="3">
    <source>
        <dbReference type="ARBA" id="ARBA00022723"/>
    </source>
</evidence>
<dbReference type="GO" id="GO:0016020">
    <property type="term" value="C:membrane"/>
    <property type="evidence" value="ECO:0007669"/>
    <property type="project" value="TreeGrafter"/>
</dbReference>
<reference evidence="9 10" key="1">
    <citation type="submission" date="2016-07" db="EMBL/GenBank/DDBJ databases">
        <title>Complete genome sequence of Altererythrobacter dongtanensis KCTC 22672, a type strain with esterase isolated from tidal flat.</title>
        <authorList>
            <person name="Cheng H."/>
            <person name="Wu Y.-H."/>
            <person name="Zhou P."/>
            <person name="Huo Y.-Y."/>
            <person name="Wang C.-S."/>
            <person name="Xu X.-W."/>
        </authorList>
    </citation>
    <scope>NUCLEOTIDE SEQUENCE [LARGE SCALE GENOMIC DNA]</scope>
    <source>
        <strain evidence="9 10">KCTC 22672</strain>
    </source>
</reference>
<dbReference type="PANTHER" id="PTHR22726:SF1">
    <property type="entry name" value="METALLOENDOPEPTIDASE OMA1, MITOCHONDRIAL"/>
    <property type="match status" value="1"/>
</dbReference>
<dbReference type="PROSITE" id="PS51257">
    <property type="entry name" value="PROKAR_LIPOPROTEIN"/>
    <property type="match status" value="1"/>
</dbReference>
<dbReference type="STRING" id="692370.A6F68_01904"/>
<keyword evidence="3" id="KW-0479">Metal-binding</keyword>
<dbReference type="CDD" id="cd07324">
    <property type="entry name" value="M48C_Oma1-like"/>
    <property type="match status" value="1"/>
</dbReference>
<evidence type="ECO:0000256" key="4">
    <source>
        <dbReference type="ARBA" id="ARBA00022801"/>
    </source>
</evidence>
<protein>
    <submittedName>
        <fullName evidence="9">TPR repeat-containing protein YfgC</fullName>
    </submittedName>
</protein>
<name>A0A1B2AE44_9SPHN</name>
<feature type="signal peptide" evidence="7">
    <location>
        <begin position="1"/>
        <end position="31"/>
    </location>
</feature>
<feature type="domain" description="LysM" evidence="8">
    <location>
        <begin position="440"/>
        <end position="487"/>
    </location>
</feature>
<feature type="chain" id="PRO_5008534150" evidence="7">
    <location>
        <begin position="32"/>
        <end position="492"/>
    </location>
</feature>
<dbReference type="PANTHER" id="PTHR22726">
    <property type="entry name" value="METALLOENDOPEPTIDASE OMA1"/>
    <property type="match status" value="1"/>
</dbReference>
<dbReference type="KEGG" id="ado:A6F68_01904"/>
<dbReference type="PROSITE" id="PS51782">
    <property type="entry name" value="LYSM"/>
    <property type="match status" value="1"/>
</dbReference>
<dbReference type="OrthoDB" id="9810445at2"/>
<evidence type="ECO:0000256" key="7">
    <source>
        <dbReference type="SAM" id="SignalP"/>
    </source>
</evidence>
<dbReference type="GO" id="GO:0004222">
    <property type="term" value="F:metalloendopeptidase activity"/>
    <property type="evidence" value="ECO:0007669"/>
    <property type="project" value="InterPro"/>
</dbReference>
<dbReference type="AlphaFoldDB" id="A0A1B2AE44"/>
<evidence type="ECO:0000313" key="9">
    <source>
        <dbReference type="EMBL" id="ANY20414.1"/>
    </source>
</evidence>